<feature type="compositionally biased region" description="Polar residues" evidence="8">
    <location>
        <begin position="262"/>
        <end position="278"/>
    </location>
</feature>
<evidence type="ECO:0000256" key="3">
    <source>
        <dbReference type="ARBA" id="ARBA00022737"/>
    </source>
</evidence>
<dbReference type="Proteomes" id="UP000033647">
    <property type="component" value="Unassembled WGS sequence"/>
</dbReference>
<feature type="domain" description="C2H2-type" evidence="9">
    <location>
        <begin position="97"/>
        <end position="122"/>
    </location>
</feature>
<evidence type="ECO:0000256" key="8">
    <source>
        <dbReference type="SAM" id="MobiDB-lite"/>
    </source>
</evidence>
<gene>
    <name evidence="10" type="ORF">TI39_contig53g00007</name>
</gene>
<keyword evidence="11" id="KW-1185">Reference proteome</keyword>
<dbReference type="AlphaFoldDB" id="A0A0F4GYE3"/>
<feature type="region of interest" description="Disordered" evidence="8">
    <location>
        <begin position="1"/>
        <end position="65"/>
    </location>
</feature>
<reference evidence="10 11" key="1">
    <citation type="submission" date="2015-03" db="EMBL/GenBank/DDBJ databases">
        <title>RNA-seq based gene annotation and comparative genomics of four Zymoseptoria species reveal species-specific pathogenicity related genes and transposable element activity.</title>
        <authorList>
            <person name="Grandaubert J."/>
            <person name="Bhattacharyya A."/>
            <person name="Stukenbrock E.H."/>
        </authorList>
    </citation>
    <scope>NUCLEOTIDE SEQUENCE [LARGE SCALE GENOMIC DNA]</scope>
    <source>
        <strain evidence="10 11">Zb18110</strain>
    </source>
</reference>
<evidence type="ECO:0000256" key="4">
    <source>
        <dbReference type="ARBA" id="ARBA00022771"/>
    </source>
</evidence>
<evidence type="ECO:0000313" key="11">
    <source>
        <dbReference type="Proteomes" id="UP000033647"/>
    </source>
</evidence>
<sequence>MTIMSTKVPKVEAGPSNGERPADQSSVGDDDAENNIDAEHEVVTSKEDNPKKKRRKIVKIPDKDKKYQCAEPECGKRYSRAEHLSRHNLNHVPKQMYYCEHPGCKREFVRADLRARHQDRHTQIGSHLQRKEEFRNRSANQDESASPTLSASTATTSPVEVKQQTFTPSAEQYTLLPASKQRRSLHARTGASREQRRPATSSDMSRSGSQSTSASRTQPSSPPTSRRFSVHEQYSNTALMSSNGYDRSHQLPVASMNPPLVPQSQPTGPVYPQSSYPASQNGHYATVLNYPMQSPMPSLPEWQPSPGYSASVSSMSFNNTLSPPIMDSMNQYGGQGGFAAPSAGNLEFFDRYHSAPHLPLFSDGSLGDDWTYDQLFGSIADGPSDPSPPHQDMYYEPRPLVSASNFTASGAAADSKPSIPLMTGDQNSTYVGGMDLSMREAQFSETAQAGIIALIQSFQEPKDLDQRRIKESLLHGDTANPNHVLSVNMMKTCLASYWVHIHQQMPILHRPTFVAETCPDILLLVLICLGACCLERTHLPETNRACIELAFFSARHIRWEIFTDPDFEPPAKLWTFQTMLLLELFEKMYSSRRLHERSHIHHATTLNAMRRGSSLVGRCVNGEENPTRTPPGPGGTINTSGTNTEDPHWNWWITSEATRRAAFAAFVIDSTHASLYGHAAVMNHNDIRTLPLPCNETLWAAPSMADVQKFEASHAENGFKPINFLEGLRLTLGGSRVHTNVFGRTILMAGLLNVSLHVKQYALLTGLLGHNPSNNTSGNQSPVVAKNWPFVVTKAFGHWKTDFDRSMPKTQGQGLQISEAQSNTACHPDHHDNVFESGSCLETLAHMATHVDLVDCEAFAGAKYTLSRFVTVSDRAVLENKMRAWAPQARARDATFYALHFLAEVLISVKQESDVDVPAFTYSARDDYLLNRPWILYFAVMVVWSYGYALDGPLKDKSVLATLNTREAQIRDMQSFLRRATAYTKPDDLEHNWKDRNAYLGLLILMRECLMQSRWELLHEASSMLGMCIDKSMPRDENGKAAVV</sequence>
<dbReference type="GO" id="GO:0005634">
    <property type="term" value="C:nucleus"/>
    <property type="evidence" value="ECO:0007669"/>
    <property type="project" value="UniProtKB-SubCell"/>
</dbReference>
<dbReference type="CDD" id="cd12148">
    <property type="entry name" value="fungal_TF_MHR"/>
    <property type="match status" value="1"/>
</dbReference>
<dbReference type="GO" id="GO:0008270">
    <property type="term" value="F:zinc ion binding"/>
    <property type="evidence" value="ECO:0007669"/>
    <property type="project" value="UniProtKB-KW"/>
</dbReference>
<dbReference type="PROSITE" id="PS00028">
    <property type="entry name" value="ZINC_FINGER_C2H2_1"/>
    <property type="match status" value="2"/>
</dbReference>
<dbReference type="InterPro" id="IPR036236">
    <property type="entry name" value="Znf_C2H2_sf"/>
</dbReference>
<name>A0A0F4GYE3_9PEZI</name>
<dbReference type="PROSITE" id="PS50157">
    <property type="entry name" value="ZINC_FINGER_C2H2_2"/>
    <property type="match status" value="2"/>
</dbReference>
<dbReference type="InterPro" id="IPR051059">
    <property type="entry name" value="VerF-like"/>
</dbReference>
<feature type="region of interest" description="Disordered" evidence="8">
    <location>
        <begin position="621"/>
        <end position="645"/>
    </location>
</feature>
<comment type="subcellular location">
    <subcellularLocation>
        <location evidence="1">Nucleus</location>
    </subcellularLocation>
</comment>
<keyword evidence="5" id="KW-0862">Zinc</keyword>
<feature type="compositionally biased region" description="Polar residues" evidence="8">
    <location>
        <begin position="232"/>
        <end position="245"/>
    </location>
</feature>
<organism evidence="10 11">
    <name type="scientific">Zymoseptoria brevis</name>
    <dbReference type="NCBI Taxonomy" id="1047168"/>
    <lineage>
        <taxon>Eukaryota</taxon>
        <taxon>Fungi</taxon>
        <taxon>Dikarya</taxon>
        <taxon>Ascomycota</taxon>
        <taxon>Pezizomycotina</taxon>
        <taxon>Dothideomycetes</taxon>
        <taxon>Dothideomycetidae</taxon>
        <taxon>Mycosphaerellales</taxon>
        <taxon>Mycosphaerellaceae</taxon>
        <taxon>Zymoseptoria</taxon>
    </lineage>
</organism>
<evidence type="ECO:0000256" key="6">
    <source>
        <dbReference type="ARBA" id="ARBA00023242"/>
    </source>
</evidence>
<keyword evidence="2" id="KW-0479">Metal-binding</keyword>
<dbReference type="EMBL" id="LAFY01000050">
    <property type="protein sequence ID" value="KJY02417.1"/>
    <property type="molecule type" value="Genomic_DNA"/>
</dbReference>
<dbReference type="PANTHER" id="PTHR40626:SF11">
    <property type="entry name" value="ZINC FINGER PROTEIN YPR022C"/>
    <property type="match status" value="1"/>
</dbReference>
<comment type="caution">
    <text evidence="10">The sequence shown here is derived from an EMBL/GenBank/DDBJ whole genome shotgun (WGS) entry which is preliminary data.</text>
</comment>
<dbReference type="GO" id="GO:0000978">
    <property type="term" value="F:RNA polymerase II cis-regulatory region sequence-specific DNA binding"/>
    <property type="evidence" value="ECO:0007669"/>
    <property type="project" value="InterPro"/>
</dbReference>
<evidence type="ECO:0000256" key="5">
    <source>
        <dbReference type="ARBA" id="ARBA00022833"/>
    </source>
</evidence>
<dbReference type="SUPFAM" id="SSF57667">
    <property type="entry name" value="beta-beta-alpha zinc fingers"/>
    <property type="match status" value="1"/>
</dbReference>
<accession>A0A0F4GYE3</accession>
<feature type="domain" description="C2H2-type" evidence="9">
    <location>
        <begin position="67"/>
        <end position="96"/>
    </location>
</feature>
<keyword evidence="4 7" id="KW-0863">Zinc-finger</keyword>
<dbReference type="OrthoDB" id="427030at2759"/>
<dbReference type="STRING" id="1047168.A0A0F4GYE3"/>
<dbReference type="GO" id="GO:0000785">
    <property type="term" value="C:chromatin"/>
    <property type="evidence" value="ECO:0007669"/>
    <property type="project" value="TreeGrafter"/>
</dbReference>
<evidence type="ECO:0000256" key="2">
    <source>
        <dbReference type="ARBA" id="ARBA00022723"/>
    </source>
</evidence>
<evidence type="ECO:0000313" key="10">
    <source>
        <dbReference type="EMBL" id="KJY02417.1"/>
    </source>
</evidence>
<dbReference type="GO" id="GO:0000981">
    <property type="term" value="F:DNA-binding transcription factor activity, RNA polymerase II-specific"/>
    <property type="evidence" value="ECO:0007669"/>
    <property type="project" value="InterPro"/>
</dbReference>
<keyword evidence="6" id="KW-0539">Nucleus</keyword>
<dbReference type="PANTHER" id="PTHR40626">
    <property type="entry name" value="MIP31509P"/>
    <property type="match status" value="1"/>
</dbReference>
<dbReference type="InterPro" id="IPR013087">
    <property type="entry name" value="Znf_C2H2_type"/>
</dbReference>
<evidence type="ECO:0000256" key="7">
    <source>
        <dbReference type="PROSITE-ProRule" id="PRU00042"/>
    </source>
</evidence>
<dbReference type="InterPro" id="IPR007219">
    <property type="entry name" value="XnlR_reg_dom"/>
</dbReference>
<dbReference type="GO" id="GO:0006351">
    <property type="term" value="P:DNA-templated transcription"/>
    <property type="evidence" value="ECO:0007669"/>
    <property type="project" value="InterPro"/>
</dbReference>
<feature type="compositionally biased region" description="Basic and acidic residues" evidence="8">
    <location>
        <begin position="37"/>
        <end position="50"/>
    </location>
</feature>
<feature type="region of interest" description="Disordered" evidence="8">
    <location>
        <begin position="118"/>
        <end position="278"/>
    </location>
</feature>
<evidence type="ECO:0000259" key="9">
    <source>
        <dbReference type="PROSITE" id="PS50157"/>
    </source>
</evidence>
<dbReference type="Gene3D" id="3.30.160.60">
    <property type="entry name" value="Classic Zinc Finger"/>
    <property type="match status" value="1"/>
</dbReference>
<feature type="compositionally biased region" description="Polar residues" evidence="8">
    <location>
        <begin position="162"/>
        <end position="172"/>
    </location>
</feature>
<feature type="compositionally biased region" description="Low complexity" evidence="8">
    <location>
        <begin position="144"/>
        <end position="158"/>
    </location>
</feature>
<proteinExistence type="predicted"/>
<evidence type="ECO:0000256" key="1">
    <source>
        <dbReference type="ARBA" id="ARBA00004123"/>
    </source>
</evidence>
<feature type="compositionally biased region" description="Low complexity" evidence="8">
    <location>
        <begin position="205"/>
        <end position="227"/>
    </location>
</feature>
<protein>
    <submittedName>
        <fullName evidence="10">C2H2 finger domain protein</fullName>
    </submittedName>
</protein>
<dbReference type="Pfam" id="PF04082">
    <property type="entry name" value="Fungal_trans"/>
    <property type="match status" value="1"/>
</dbReference>
<dbReference type="SMART" id="SM00355">
    <property type="entry name" value="ZnF_C2H2"/>
    <property type="match status" value="2"/>
</dbReference>
<keyword evidence="3" id="KW-0677">Repeat</keyword>